<reference evidence="11 12" key="2">
    <citation type="submission" date="2020-03" db="EMBL/GenBank/DDBJ databases">
        <authorList>
            <person name="Ichikawa N."/>
            <person name="Kimura A."/>
            <person name="Kitahashi Y."/>
            <person name="Uohara A."/>
        </authorList>
    </citation>
    <scope>NUCLEOTIDE SEQUENCE [LARGE SCALE GENOMIC DNA]</scope>
    <source>
        <strain evidence="11 12">NBRC 108639</strain>
    </source>
</reference>
<dbReference type="GO" id="GO:0005524">
    <property type="term" value="F:ATP binding"/>
    <property type="evidence" value="ECO:0007669"/>
    <property type="project" value="UniProtKB-KW"/>
</dbReference>
<keyword evidence="5 8" id="KW-1133">Transmembrane helix</keyword>
<protein>
    <submittedName>
        <fullName evidence="11">ABC transporter permease</fullName>
    </submittedName>
</protein>
<dbReference type="EMBL" id="BLPF01000001">
    <property type="protein sequence ID" value="GFJ78056.1"/>
    <property type="molecule type" value="Genomic_DNA"/>
</dbReference>
<evidence type="ECO:0000256" key="3">
    <source>
        <dbReference type="ARBA" id="ARBA00022741"/>
    </source>
</evidence>
<dbReference type="PANTHER" id="PTHR43394">
    <property type="entry name" value="ATP-DEPENDENT PERMEASE MDL1, MITOCHONDRIAL"/>
    <property type="match status" value="1"/>
</dbReference>
<dbReference type="SMART" id="SM00382">
    <property type="entry name" value="AAA"/>
    <property type="match status" value="1"/>
</dbReference>
<evidence type="ECO:0000313" key="11">
    <source>
        <dbReference type="EMBL" id="GFJ78056.1"/>
    </source>
</evidence>
<dbReference type="InterPro" id="IPR017871">
    <property type="entry name" value="ABC_transporter-like_CS"/>
</dbReference>
<dbReference type="GO" id="GO:0016887">
    <property type="term" value="F:ATP hydrolysis activity"/>
    <property type="evidence" value="ECO:0007669"/>
    <property type="project" value="InterPro"/>
</dbReference>
<dbReference type="Gene3D" id="1.20.1560.10">
    <property type="entry name" value="ABC transporter type 1, transmembrane domain"/>
    <property type="match status" value="1"/>
</dbReference>
<dbReference type="Gene3D" id="3.40.50.300">
    <property type="entry name" value="P-loop containing nucleotide triphosphate hydrolases"/>
    <property type="match status" value="1"/>
</dbReference>
<dbReference type="InterPro" id="IPR036640">
    <property type="entry name" value="ABC1_TM_sf"/>
</dbReference>
<evidence type="ECO:0000256" key="4">
    <source>
        <dbReference type="ARBA" id="ARBA00022840"/>
    </source>
</evidence>
<dbReference type="InterPro" id="IPR027417">
    <property type="entry name" value="P-loop_NTPase"/>
</dbReference>
<dbReference type="Pfam" id="PF00005">
    <property type="entry name" value="ABC_tran"/>
    <property type="match status" value="1"/>
</dbReference>
<keyword evidence="3" id="KW-0547">Nucleotide-binding</keyword>
<gene>
    <name evidence="11" type="ORF">Phou_022360</name>
</gene>
<dbReference type="InterPro" id="IPR039421">
    <property type="entry name" value="Type_1_exporter"/>
</dbReference>
<feature type="transmembrane region" description="Helical" evidence="8">
    <location>
        <begin position="195"/>
        <end position="216"/>
    </location>
</feature>
<evidence type="ECO:0000256" key="2">
    <source>
        <dbReference type="ARBA" id="ARBA00022692"/>
    </source>
</evidence>
<comment type="subcellular location">
    <subcellularLocation>
        <location evidence="1">Cell membrane</location>
        <topology evidence="1">Multi-pass membrane protein</topology>
    </subcellularLocation>
</comment>
<dbReference type="RefSeq" id="WP_173055827.1">
    <property type="nucleotide sequence ID" value="NZ_BLPF01000001.1"/>
</dbReference>
<dbReference type="PROSITE" id="PS50893">
    <property type="entry name" value="ABC_TRANSPORTER_2"/>
    <property type="match status" value="1"/>
</dbReference>
<proteinExistence type="predicted"/>
<sequence length="564" mass="60572">MAADRGAGIALAVAVGALAHGAVLVMFRAQNTLRVYLGERVDTALSGEILTTAAGIPTIAHLEHPEYLDRLDQLRRGSWALATALWSMAAALATAVSLVLSGVLLGEIYPALAALCVLAVFPLLGSHRASRYRQAARDASAQQVRQERRLHELCVGAEHAEELRISDSARELDGRAARLWREVTRRQALAQLRGSVWELGGWLCFVAGQVGAVWLVTQQVRAGRATPGDVLLVISLATQLQWQIWAVVWNSRRVADAGHIVGHFMWLRRYARAQRSPQRRPVPQRLQRGITLDGVSFRYPGAEAPALRDIHLELPAGKTVALVGVNGSGKTTLVKLLAGMYEPTAGAVRIDGRPLAEYTLDSWRARMSGIFQDYAQFHLLARETVGVGDVARLRERSAVARAVSGADAGGVVASLPAGLDTQLGPTFDGVDVSLGQWQKLALARALMRERPLLMVLDEPSAALDAKAEHDLYESFGRRPDAGSGGVTLLVSHRFSTVRMADLIVVLDGGRLVEKGSHEALMASGGVYADLYRLQANAYADRPTTAGAAGTVPRTGDGLTPAHNG</sequence>
<evidence type="ECO:0000256" key="7">
    <source>
        <dbReference type="SAM" id="MobiDB-lite"/>
    </source>
</evidence>
<evidence type="ECO:0000259" key="9">
    <source>
        <dbReference type="PROSITE" id="PS50893"/>
    </source>
</evidence>
<evidence type="ECO:0000313" key="12">
    <source>
        <dbReference type="Proteomes" id="UP000482800"/>
    </source>
</evidence>
<evidence type="ECO:0000256" key="8">
    <source>
        <dbReference type="SAM" id="Phobius"/>
    </source>
</evidence>
<dbReference type="PROSITE" id="PS00211">
    <property type="entry name" value="ABC_TRANSPORTER_1"/>
    <property type="match status" value="1"/>
</dbReference>
<dbReference type="InterPro" id="IPR003439">
    <property type="entry name" value="ABC_transporter-like_ATP-bd"/>
</dbReference>
<dbReference type="AlphaFoldDB" id="A0A6V8K7T5"/>
<reference evidence="11 12" key="1">
    <citation type="submission" date="2020-03" db="EMBL/GenBank/DDBJ databases">
        <title>Whole genome shotgun sequence of Phytohabitans houttuyneae NBRC 108639.</title>
        <authorList>
            <person name="Komaki H."/>
            <person name="Tamura T."/>
        </authorList>
    </citation>
    <scope>NUCLEOTIDE SEQUENCE [LARGE SCALE GENOMIC DNA]</scope>
    <source>
        <strain evidence="11 12">NBRC 108639</strain>
    </source>
</reference>
<comment type="caution">
    <text evidence="11">The sequence shown here is derived from an EMBL/GenBank/DDBJ whole genome shotgun (WGS) entry which is preliminary data.</text>
</comment>
<feature type="transmembrane region" description="Helical" evidence="8">
    <location>
        <begin position="6"/>
        <end position="27"/>
    </location>
</feature>
<feature type="region of interest" description="Disordered" evidence="7">
    <location>
        <begin position="543"/>
        <end position="564"/>
    </location>
</feature>
<evidence type="ECO:0000259" key="10">
    <source>
        <dbReference type="PROSITE" id="PS50929"/>
    </source>
</evidence>
<organism evidence="11 12">
    <name type="scientific">Phytohabitans houttuyneae</name>
    <dbReference type="NCBI Taxonomy" id="1076126"/>
    <lineage>
        <taxon>Bacteria</taxon>
        <taxon>Bacillati</taxon>
        <taxon>Actinomycetota</taxon>
        <taxon>Actinomycetes</taxon>
        <taxon>Micromonosporales</taxon>
        <taxon>Micromonosporaceae</taxon>
    </lineage>
</organism>
<evidence type="ECO:0000256" key="6">
    <source>
        <dbReference type="ARBA" id="ARBA00023136"/>
    </source>
</evidence>
<evidence type="ECO:0000256" key="5">
    <source>
        <dbReference type="ARBA" id="ARBA00022989"/>
    </source>
</evidence>
<feature type="domain" description="ABC transmembrane type-1" evidence="10">
    <location>
        <begin position="80"/>
        <end position="256"/>
    </location>
</feature>
<name>A0A6V8K7T5_9ACTN</name>
<feature type="transmembrane region" description="Helical" evidence="8">
    <location>
        <begin position="79"/>
        <end position="102"/>
    </location>
</feature>
<accession>A0A6V8K7T5</accession>
<dbReference type="InterPro" id="IPR003593">
    <property type="entry name" value="AAA+_ATPase"/>
</dbReference>
<evidence type="ECO:0000256" key="1">
    <source>
        <dbReference type="ARBA" id="ARBA00004651"/>
    </source>
</evidence>
<dbReference type="GO" id="GO:0015421">
    <property type="term" value="F:ABC-type oligopeptide transporter activity"/>
    <property type="evidence" value="ECO:0007669"/>
    <property type="project" value="TreeGrafter"/>
</dbReference>
<dbReference type="GO" id="GO:0005886">
    <property type="term" value="C:plasma membrane"/>
    <property type="evidence" value="ECO:0007669"/>
    <property type="project" value="UniProtKB-SubCell"/>
</dbReference>
<keyword evidence="4" id="KW-0067">ATP-binding</keyword>
<dbReference type="InterPro" id="IPR011527">
    <property type="entry name" value="ABC1_TM_dom"/>
</dbReference>
<dbReference type="SUPFAM" id="SSF90123">
    <property type="entry name" value="ABC transporter transmembrane region"/>
    <property type="match status" value="1"/>
</dbReference>
<dbReference type="SUPFAM" id="SSF52540">
    <property type="entry name" value="P-loop containing nucleoside triphosphate hydrolases"/>
    <property type="match status" value="1"/>
</dbReference>
<keyword evidence="6 8" id="KW-0472">Membrane</keyword>
<dbReference type="PANTHER" id="PTHR43394:SF1">
    <property type="entry name" value="ATP-BINDING CASSETTE SUB-FAMILY B MEMBER 10, MITOCHONDRIAL"/>
    <property type="match status" value="1"/>
</dbReference>
<feature type="transmembrane region" description="Helical" evidence="8">
    <location>
        <begin position="108"/>
        <end position="125"/>
    </location>
</feature>
<keyword evidence="12" id="KW-1185">Reference proteome</keyword>
<keyword evidence="2 8" id="KW-0812">Transmembrane</keyword>
<dbReference type="PROSITE" id="PS50929">
    <property type="entry name" value="ABC_TM1F"/>
    <property type="match status" value="1"/>
</dbReference>
<feature type="domain" description="ABC transporter" evidence="9">
    <location>
        <begin position="290"/>
        <end position="533"/>
    </location>
</feature>
<dbReference type="Proteomes" id="UP000482800">
    <property type="component" value="Unassembled WGS sequence"/>
</dbReference>